<gene>
    <name evidence="10" type="primary">ompR_4</name>
    <name evidence="10" type="ORF">IWT140_00422</name>
</gene>
<dbReference type="Pfam" id="PF00072">
    <property type="entry name" value="Response_reg"/>
    <property type="match status" value="1"/>
</dbReference>
<dbReference type="EMBL" id="BCMH01000002">
    <property type="protein sequence ID" value="GAX02824.1"/>
    <property type="molecule type" value="Genomic_DNA"/>
</dbReference>
<evidence type="ECO:0000256" key="3">
    <source>
        <dbReference type="ARBA" id="ARBA00023015"/>
    </source>
</evidence>
<dbReference type="Proteomes" id="UP000198430">
    <property type="component" value="Unassembled WGS sequence"/>
</dbReference>
<dbReference type="InterPro" id="IPR011006">
    <property type="entry name" value="CheY-like_superfamily"/>
</dbReference>
<keyword evidence="5" id="KW-0804">Transcription</keyword>
<dbReference type="Gene3D" id="3.40.50.2300">
    <property type="match status" value="1"/>
</dbReference>
<dbReference type="InterPro" id="IPR039420">
    <property type="entry name" value="WalR-like"/>
</dbReference>
<keyword evidence="11" id="KW-1185">Reference proteome</keyword>
<evidence type="ECO:0000256" key="5">
    <source>
        <dbReference type="ARBA" id="ARBA00023163"/>
    </source>
</evidence>
<dbReference type="InterPro" id="IPR001789">
    <property type="entry name" value="Sig_transdc_resp-reg_receiver"/>
</dbReference>
<comment type="caution">
    <text evidence="10">The sequence shown here is derived from an EMBL/GenBank/DDBJ whole genome shotgun (WGS) entry which is preliminary data.</text>
</comment>
<keyword evidence="2" id="KW-0902">Two-component regulatory system</keyword>
<evidence type="ECO:0000313" key="11">
    <source>
        <dbReference type="Proteomes" id="UP000198430"/>
    </source>
</evidence>
<organism evidence="10 11">
    <name type="scientific">Secundilactobacillus pentosiphilus</name>
    <dbReference type="NCBI Taxonomy" id="1714682"/>
    <lineage>
        <taxon>Bacteria</taxon>
        <taxon>Bacillati</taxon>
        <taxon>Bacillota</taxon>
        <taxon>Bacilli</taxon>
        <taxon>Lactobacillales</taxon>
        <taxon>Lactobacillaceae</taxon>
        <taxon>Secundilactobacillus</taxon>
    </lineage>
</organism>
<dbReference type="InterPro" id="IPR001867">
    <property type="entry name" value="OmpR/PhoB-type_DNA-bd"/>
</dbReference>
<keyword evidence="1 6" id="KW-0597">Phosphoprotein</keyword>
<feature type="domain" description="OmpR/PhoB-type" evidence="9">
    <location>
        <begin position="127"/>
        <end position="231"/>
    </location>
</feature>
<keyword evidence="3" id="KW-0805">Transcription regulation</keyword>
<dbReference type="PANTHER" id="PTHR48111:SF43">
    <property type="entry name" value="STAGE 0 SPORULATION PROTEIN A HOMOLOG"/>
    <property type="match status" value="1"/>
</dbReference>
<evidence type="ECO:0000256" key="1">
    <source>
        <dbReference type="ARBA" id="ARBA00022553"/>
    </source>
</evidence>
<dbReference type="AlphaFoldDB" id="A0A1Z5IM36"/>
<dbReference type="GO" id="GO:0032993">
    <property type="term" value="C:protein-DNA complex"/>
    <property type="evidence" value="ECO:0007669"/>
    <property type="project" value="TreeGrafter"/>
</dbReference>
<evidence type="ECO:0000313" key="10">
    <source>
        <dbReference type="EMBL" id="GAX02824.1"/>
    </source>
</evidence>
<evidence type="ECO:0000256" key="4">
    <source>
        <dbReference type="ARBA" id="ARBA00023125"/>
    </source>
</evidence>
<feature type="modified residue" description="4-aspartylphosphate" evidence="6">
    <location>
        <position position="53"/>
    </location>
</feature>
<dbReference type="SUPFAM" id="SSF46894">
    <property type="entry name" value="C-terminal effector domain of the bipartite response regulators"/>
    <property type="match status" value="1"/>
</dbReference>
<evidence type="ECO:0000259" key="8">
    <source>
        <dbReference type="PROSITE" id="PS50110"/>
    </source>
</evidence>
<dbReference type="GO" id="GO:0005829">
    <property type="term" value="C:cytosol"/>
    <property type="evidence" value="ECO:0007669"/>
    <property type="project" value="TreeGrafter"/>
</dbReference>
<dbReference type="InterPro" id="IPR036388">
    <property type="entry name" value="WH-like_DNA-bd_sf"/>
</dbReference>
<dbReference type="PANTHER" id="PTHR48111">
    <property type="entry name" value="REGULATOR OF RPOS"/>
    <property type="match status" value="1"/>
</dbReference>
<dbReference type="InterPro" id="IPR016032">
    <property type="entry name" value="Sig_transdc_resp-reg_C-effctor"/>
</dbReference>
<dbReference type="SMART" id="SM00448">
    <property type="entry name" value="REC"/>
    <property type="match status" value="1"/>
</dbReference>
<accession>A0A1Z5IM36</accession>
<dbReference type="SUPFAM" id="SSF52172">
    <property type="entry name" value="CheY-like"/>
    <property type="match status" value="1"/>
</dbReference>
<reference evidence="10 11" key="1">
    <citation type="submission" date="2015-11" db="EMBL/GenBank/DDBJ databases">
        <title>Draft genome sequences of new species of the genus Lactobacillus isolated from orchardgrass silage.</title>
        <authorList>
            <person name="Tohno M."/>
            <person name="Tanizawa Y."/>
            <person name="Arita M."/>
        </authorList>
    </citation>
    <scope>NUCLEOTIDE SEQUENCE [LARGE SCALE GENOMIC DNA]</scope>
    <source>
        <strain evidence="10 11">IWT140</strain>
    </source>
</reference>
<dbReference type="PROSITE" id="PS51755">
    <property type="entry name" value="OMPR_PHOB"/>
    <property type="match status" value="1"/>
</dbReference>
<sequence>MTQTIFLVEDEPTIAHAIAEYLAQWGYTVTTVDDFAHVDAEIADSGPNLVLMDIRLPYFNGFHWLELLRQKSKVPVIFLTSVSDDMNLVMAMNMGADDFLTKPIELPVLLAKIQGLLRRTYEYQQTDGIYHAGPFELAALDNRVTRIKHNTTPAQSIDLTPTETRIVRMLFETPGSVVKREAIIRKLWENDAFIDQNTLAVTMTRLRQKVAPIGLDTAIQTVRGTGYRLAVTPDA</sequence>
<dbReference type="RefSeq" id="WP_089087817.1">
    <property type="nucleotide sequence ID" value="NZ_BCMH01000002.1"/>
</dbReference>
<evidence type="ECO:0000256" key="7">
    <source>
        <dbReference type="PROSITE-ProRule" id="PRU01091"/>
    </source>
</evidence>
<dbReference type="GO" id="GO:0000976">
    <property type="term" value="F:transcription cis-regulatory region binding"/>
    <property type="evidence" value="ECO:0007669"/>
    <property type="project" value="TreeGrafter"/>
</dbReference>
<keyword evidence="4 7" id="KW-0238">DNA-binding</keyword>
<proteinExistence type="predicted"/>
<evidence type="ECO:0000256" key="6">
    <source>
        <dbReference type="PROSITE-ProRule" id="PRU00169"/>
    </source>
</evidence>
<feature type="domain" description="Response regulatory" evidence="8">
    <location>
        <begin position="4"/>
        <end position="117"/>
    </location>
</feature>
<dbReference type="PROSITE" id="PS50110">
    <property type="entry name" value="RESPONSE_REGULATORY"/>
    <property type="match status" value="1"/>
</dbReference>
<dbReference type="CDD" id="cd00383">
    <property type="entry name" value="trans_reg_C"/>
    <property type="match status" value="1"/>
</dbReference>
<dbReference type="Pfam" id="PF00486">
    <property type="entry name" value="Trans_reg_C"/>
    <property type="match status" value="1"/>
</dbReference>
<name>A0A1Z5IM36_9LACO</name>
<dbReference type="GO" id="GO:0006355">
    <property type="term" value="P:regulation of DNA-templated transcription"/>
    <property type="evidence" value="ECO:0007669"/>
    <property type="project" value="InterPro"/>
</dbReference>
<dbReference type="GO" id="GO:0000156">
    <property type="term" value="F:phosphorelay response regulator activity"/>
    <property type="evidence" value="ECO:0007669"/>
    <property type="project" value="TreeGrafter"/>
</dbReference>
<evidence type="ECO:0000259" key="9">
    <source>
        <dbReference type="PROSITE" id="PS51755"/>
    </source>
</evidence>
<evidence type="ECO:0000256" key="2">
    <source>
        <dbReference type="ARBA" id="ARBA00023012"/>
    </source>
</evidence>
<dbReference type="SMART" id="SM00862">
    <property type="entry name" value="Trans_reg_C"/>
    <property type="match status" value="1"/>
</dbReference>
<feature type="DNA-binding region" description="OmpR/PhoB-type" evidence="7">
    <location>
        <begin position="127"/>
        <end position="231"/>
    </location>
</feature>
<dbReference type="Gene3D" id="1.10.10.10">
    <property type="entry name" value="Winged helix-like DNA-binding domain superfamily/Winged helix DNA-binding domain"/>
    <property type="match status" value="1"/>
</dbReference>
<protein>
    <submittedName>
        <fullName evidence="10">Two-component system response regulator</fullName>
    </submittedName>
</protein>